<dbReference type="SUPFAM" id="SSF48403">
    <property type="entry name" value="Ankyrin repeat"/>
    <property type="match status" value="1"/>
</dbReference>
<feature type="domain" description="SAM" evidence="6">
    <location>
        <begin position="885"/>
        <end position="963"/>
    </location>
</feature>
<dbReference type="Proteomes" id="UP000076858">
    <property type="component" value="Unassembled WGS sequence"/>
</dbReference>
<feature type="domain" description="PID" evidence="5">
    <location>
        <begin position="1172"/>
        <end position="1305"/>
    </location>
</feature>
<feature type="repeat" description="ANK" evidence="3">
    <location>
        <begin position="197"/>
        <end position="229"/>
    </location>
</feature>
<dbReference type="SMART" id="SM00462">
    <property type="entry name" value="PTB"/>
    <property type="match status" value="1"/>
</dbReference>
<feature type="compositionally biased region" description="Pro residues" evidence="4">
    <location>
        <begin position="661"/>
        <end position="673"/>
    </location>
</feature>
<feature type="compositionally biased region" description="Basic and acidic residues" evidence="4">
    <location>
        <begin position="402"/>
        <end position="412"/>
    </location>
</feature>
<dbReference type="Pfam" id="PF12796">
    <property type="entry name" value="Ank_2"/>
    <property type="match status" value="2"/>
</dbReference>
<feature type="repeat" description="ANK" evidence="3">
    <location>
        <begin position="48"/>
        <end position="80"/>
    </location>
</feature>
<name>A0A164WW98_9CRUS</name>
<feature type="compositionally biased region" description="Polar residues" evidence="4">
    <location>
        <begin position="313"/>
        <end position="333"/>
    </location>
</feature>
<feature type="region of interest" description="Disordered" evidence="4">
    <location>
        <begin position="367"/>
        <end position="419"/>
    </location>
</feature>
<dbReference type="InterPro" id="IPR013761">
    <property type="entry name" value="SAM/pointed_sf"/>
</dbReference>
<dbReference type="InterPro" id="IPR011993">
    <property type="entry name" value="PH-like_dom_sf"/>
</dbReference>
<dbReference type="Gene3D" id="1.25.40.20">
    <property type="entry name" value="Ankyrin repeat-containing domain"/>
    <property type="match status" value="2"/>
</dbReference>
<organism evidence="7 8">
    <name type="scientific">Daphnia magna</name>
    <dbReference type="NCBI Taxonomy" id="35525"/>
    <lineage>
        <taxon>Eukaryota</taxon>
        <taxon>Metazoa</taxon>
        <taxon>Ecdysozoa</taxon>
        <taxon>Arthropoda</taxon>
        <taxon>Crustacea</taxon>
        <taxon>Branchiopoda</taxon>
        <taxon>Diplostraca</taxon>
        <taxon>Cladocera</taxon>
        <taxon>Anomopoda</taxon>
        <taxon>Daphniidae</taxon>
        <taxon>Daphnia</taxon>
    </lineage>
</organism>
<evidence type="ECO:0000313" key="7">
    <source>
        <dbReference type="EMBL" id="KZS13638.1"/>
    </source>
</evidence>
<dbReference type="InterPro" id="IPR001660">
    <property type="entry name" value="SAM"/>
</dbReference>
<keyword evidence="1" id="KW-0677">Repeat</keyword>
<dbReference type="Gene3D" id="1.10.150.50">
    <property type="entry name" value="Transcription Factor, Ets-1"/>
    <property type="match status" value="2"/>
</dbReference>
<evidence type="ECO:0000256" key="1">
    <source>
        <dbReference type="ARBA" id="ARBA00022737"/>
    </source>
</evidence>
<comment type="caution">
    <text evidence="7">The sequence shown here is derived from an EMBL/GenBank/DDBJ whole genome shotgun (WGS) entry which is preliminary data.</text>
</comment>
<dbReference type="SMART" id="SM00248">
    <property type="entry name" value="ANK"/>
    <property type="match status" value="6"/>
</dbReference>
<evidence type="ECO:0000256" key="3">
    <source>
        <dbReference type="PROSITE-ProRule" id="PRU00023"/>
    </source>
</evidence>
<feature type="compositionally biased region" description="Polar residues" evidence="4">
    <location>
        <begin position="772"/>
        <end position="811"/>
    </location>
</feature>
<dbReference type="GO" id="GO:0005829">
    <property type="term" value="C:cytosol"/>
    <property type="evidence" value="ECO:0007669"/>
    <property type="project" value="TreeGrafter"/>
</dbReference>
<feature type="repeat" description="ANK" evidence="3">
    <location>
        <begin position="117"/>
        <end position="149"/>
    </location>
</feature>
<feature type="compositionally biased region" description="Basic and acidic residues" evidence="4">
    <location>
        <begin position="686"/>
        <end position="699"/>
    </location>
</feature>
<feature type="compositionally biased region" description="Polar residues" evidence="4">
    <location>
        <begin position="1096"/>
        <end position="1111"/>
    </location>
</feature>
<dbReference type="PRINTS" id="PR01415">
    <property type="entry name" value="ANKYRIN"/>
</dbReference>
<dbReference type="SUPFAM" id="SSF50729">
    <property type="entry name" value="PH domain-like"/>
    <property type="match status" value="1"/>
</dbReference>
<feature type="region of interest" description="Disordered" evidence="4">
    <location>
        <begin position="1462"/>
        <end position="1491"/>
    </location>
</feature>
<gene>
    <name evidence="7" type="ORF">APZ42_020984</name>
</gene>
<dbReference type="PROSITE" id="PS01179">
    <property type="entry name" value="PID"/>
    <property type="match status" value="1"/>
</dbReference>
<feature type="compositionally biased region" description="Low complexity" evidence="4">
    <location>
        <begin position="1468"/>
        <end position="1480"/>
    </location>
</feature>
<dbReference type="InterPro" id="IPR033635">
    <property type="entry name" value="ANKS1/Caskin"/>
</dbReference>
<reference evidence="7 8" key="1">
    <citation type="submission" date="2016-03" db="EMBL/GenBank/DDBJ databases">
        <title>EvidentialGene: Evidence-directed Construction of Genes on Genomes.</title>
        <authorList>
            <person name="Gilbert D.G."/>
            <person name="Choi J.-H."/>
            <person name="Mockaitis K."/>
            <person name="Colbourne J."/>
            <person name="Pfrender M."/>
        </authorList>
    </citation>
    <scope>NUCLEOTIDE SEQUENCE [LARGE SCALE GENOMIC DNA]</scope>
    <source>
        <strain evidence="7 8">Xinb3</strain>
        <tissue evidence="7">Complete organism</tissue>
    </source>
</reference>
<dbReference type="InterPro" id="IPR002110">
    <property type="entry name" value="Ankyrin_rpt"/>
</dbReference>
<accession>A0A164WW98</accession>
<evidence type="ECO:0000313" key="8">
    <source>
        <dbReference type="Proteomes" id="UP000076858"/>
    </source>
</evidence>
<feature type="region of interest" description="Disordered" evidence="4">
    <location>
        <begin position="1096"/>
        <end position="1125"/>
    </location>
</feature>
<evidence type="ECO:0000256" key="2">
    <source>
        <dbReference type="ARBA" id="ARBA00023043"/>
    </source>
</evidence>
<feature type="compositionally biased region" description="Low complexity" evidence="4">
    <location>
        <begin position="638"/>
        <end position="657"/>
    </location>
</feature>
<feature type="domain" description="SAM" evidence="6">
    <location>
        <begin position="971"/>
        <end position="1030"/>
    </location>
</feature>
<evidence type="ECO:0000256" key="4">
    <source>
        <dbReference type="SAM" id="MobiDB-lite"/>
    </source>
</evidence>
<dbReference type="Pfam" id="PF00023">
    <property type="entry name" value="Ank"/>
    <property type="match status" value="1"/>
</dbReference>
<dbReference type="PANTHER" id="PTHR24174:SF1">
    <property type="entry name" value="IP14385P"/>
    <property type="match status" value="1"/>
</dbReference>
<dbReference type="SUPFAM" id="SSF47769">
    <property type="entry name" value="SAM/Pointed domain"/>
    <property type="match status" value="2"/>
</dbReference>
<dbReference type="CDD" id="cd01274">
    <property type="entry name" value="PTB_Anks"/>
    <property type="match status" value="1"/>
</dbReference>
<proteinExistence type="predicted"/>
<dbReference type="OrthoDB" id="5314041at2759"/>
<dbReference type="Pfam" id="PF00536">
    <property type="entry name" value="SAM_1"/>
    <property type="match status" value="1"/>
</dbReference>
<dbReference type="PROSITE" id="PS50088">
    <property type="entry name" value="ANK_REPEAT"/>
    <property type="match status" value="5"/>
</dbReference>
<keyword evidence="2 3" id="KW-0040">ANK repeat</keyword>
<dbReference type="STRING" id="35525.A0A164WW98"/>
<dbReference type="SMART" id="SM00454">
    <property type="entry name" value="SAM"/>
    <property type="match status" value="2"/>
</dbReference>
<feature type="region of interest" description="Disordered" evidence="4">
    <location>
        <begin position="638"/>
        <end position="705"/>
    </location>
</feature>
<evidence type="ECO:0000259" key="6">
    <source>
        <dbReference type="PROSITE" id="PS50105"/>
    </source>
</evidence>
<dbReference type="InterPro" id="IPR006020">
    <property type="entry name" value="PTB/PI_dom"/>
</dbReference>
<dbReference type="PANTHER" id="PTHR24174">
    <property type="entry name" value="ANKYRIN REPEAT AND STERILE ALPHA MOTIF DOMAIN-CONTAINING PROTEIN 1"/>
    <property type="match status" value="1"/>
</dbReference>
<protein>
    <submittedName>
        <fullName evidence="7">Putative PTB domain-containing engulfment adapter protein 1</fullName>
    </submittedName>
</protein>
<dbReference type="Gene3D" id="2.30.29.30">
    <property type="entry name" value="Pleckstrin-homology domain (PH domain)/Phosphotyrosine-binding domain (PTB)"/>
    <property type="match status" value="1"/>
</dbReference>
<dbReference type="InterPro" id="IPR036770">
    <property type="entry name" value="Ankyrin_rpt-contain_sf"/>
</dbReference>
<dbReference type="PROSITE" id="PS50105">
    <property type="entry name" value="SAM_DOMAIN"/>
    <property type="match status" value="2"/>
</dbReference>
<feature type="repeat" description="ANK" evidence="3">
    <location>
        <begin position="81"/>
        <end position="113"/>
    </location>
</feature>
<feature type="region of interest" description="Disordered" evidence="4">
    <location>
        <begin position="447"/>
        <end position="473"/>
    </location>
</feature>
<dbReference type="EMBL" id="LRGB01001036">
    <property type="protein sequence ID" value="KZS13638.1"/>
    <property type="molecule type" value="Genomic_DNA"/>
</dbReference>
<dbReference type="PROSITE" id="PS50297">
    <property type="entry name" value="ANK_REP_REGION"/>
    <property type="match status" value="5"/>
</dbReference>
<evidence type="ECO:0000259" key="5">
    <source>
        <dbReference type="PROSITE" id="PS01179"/>
    </source>
</evidence>
<feature type="region of interest" description="Disordered" evidence="4">
    <location>
        <begin position="770"/>
        <end position="811"/>
    </location>
</feature>
<dbReference type="Pfam" id="PF00640">
    <property type="entry name" value="PID"/>
    <property type="match status" value="1"/>
</dbReference>
<feature type="region of interest" description="Disordered" evidence="4">
    <location>
        <begin position="311"/>
        <end position="345"/>
    </location>
</feature>
<keyword evidence="8" id="KW-1185">Reference proteome</keyword>
<feature type="repeat" description="ANK" evidence="3">
    <location>
        <begin position="229"/>
        <end position="261"/>
    </location>
</feature>
<sequence length="1491" mass="161660">MGKDQEFLEAARNGNVVAVEKLLNSKAKRGGPLASLRRGPGSNVQDSSGYSALHHASLNGHREIVVLLLEHEASPNIVDSKGSSPLHLAAWAGHADIVRLLLTSGVRVTQINLKNKDNETALHCAAHYGHTGVVSLLLKYGADPSYRNVRDEMALDLAAQYGRLETVELLLQTHPELIEMYKNKSRLEEAGTMSVKPKTSPLHAASRNGHRAVVDALLAAGFPVSLLTQTGTALHEAALCGKVDVVRRLLDAGIDVSLKDSKGFSALRIVQDLPTLVVQEITNLIQNGALSSELSDGDLVSCSPGNGMPFRFPTSSFSPGSPYENVSLSSSGRGDNYERESRISASSCASTGADSFITLPRRRHKISSSSFHSQKSEGCNSVYEIPPPPRSLPWLQQQGNSHDIDGAREKRSSSQSDLLDDDSAFIANDDSLSRSYDERSLDFLSLSDNQSTAPDDAIDRSTFKRSSHARHSADQYLTMTAQPTTKVSPNPPQKPPRKLQGMSAHYESLPRSAARQKQRQTSYYNVDTKNPSSVFAHVQTKRNPTVASTSGYELVYLARTGSRADASDAVPGPRFRVESTSTYVEMAGREPSTYENVVLHHSGVSVDDDSIYDIPRELGGSKAYENVSFNLADQTATSLPAVSGSSSPNSTTPESPSRLPNMPPTPDHPPPPAHLAEQSIHLRIRPLSEEFKRKSRDMETETEEEMFLTFSNECDAAGSSSNGGSVSVSLSLSEKSLSADNMEEVVTSDQPYEGLLRGSVPAIKSYMDRPTSLATHGPASTSSVDRSSDATSVISEGASSGNRQNRTSLSVLSPFNEEEEWTKIVEMLNSCNSGLQSVSDGSGGDDSHLLGAVQREFQNILDAMGGAPGEVKNEDVIEVPPIGNHGHDNVADWLLSLGFQHYLGLFIANGFDDIDFLVRIFSLFFILQNGDGIADDSSLLEIGVLDSEHRRLLVKASMLLKTPLHKMNSAGRPETVDEWLHLLRLDHYSEQFHKNRYDDMERVGRIWEVELTTVVEIRLVGHLRRILVSLGNGVQPHPAKLSNGSVAAPPNSKPLESQDDLTALSSDLKLISTSLARLEDEISQKMIETMGNSLVPSGVNEVSNKNTNNTLGRRKSRPAPQPPQLDVKHVRQPVERLLAELAIRNPTELVIGIAKTVATQWRHKPQNLLRPGVCYEAQYLGSTLVRHVRGTESTKRSIQKLKKKKAEEGGRRTTSIVLAISISGVQFLDPHNQETICKHEIRNINWACQDADDLTHFAYITKDHESTQDHFCHVFQVNSMDLATEVILTLGQAFEVAYQLVLRQEVYSPCKEDSSQPTVPALLNPPVQRSPSPLAIPVLSNSSATVTIPPAIEVATAVAQPAAVAPIVTSIAATNNKPAGVGRYVVDPNRKIGPKPTVLPPKPKLGTALLHQRPGSQGISHARSHSSVDGMPVASGAASAMIETRLHSESNLASLQTSNRPMNATMISHPSSTSVSSIGSGRAPLAAKDEL</sequence>